<dbReference type="RefSeq" id="WP_377050553.1">
    <property type="nucleotide sequence ID" value="NZ_JBHLVZ010000025.1"/>
</dbReference>
<keyword evidence="3" id="KW-1185">Reference proteome</keyword>
<dbReference type="InterPro" id="IPR001633">
    <property type="entry name" value="EAL_dom"/>
</dbReference>
<name>A0ABV6IU43_9PROT</name>
<dbReference type="InterPro" id="IPR050706">
    <property type="entry name" value="Cyclic-di-GMP_PDE-like"/>
</dbReference>
<sequence>MPEDPVGDRDTPYRPREGELLAALRSPRLLQLVQDGLRRIGAPPARVVRPGEALARLVGPGRQPLGLFCEAQPEAPGWTTLRAVAEDPFGDADVVLLGGDAGTDDPAAILSALERMTGRRASGEAAEVAALRLGLARGEVAMRYQPIVRIADRAPVGVEGLVRWLRPDGRQGTTPLGPDAFIPMAERGGLSVAVAQAVGGLVAGEMRALRPELALPVSINLPLEVMLRRDTVPWLARVLRQNRMRPEDLGIELTETTPVGDVTLLRRAVTRLREAGHAVWIDDITLDDRRDVLVDLPFSGLKLDRHLVGAMPSSRRARAEVERLAGMARRRGMLVTAEGVTGQGLWRALEARGVDHAQGFSVGRPLPAQALPAWASAWRASGPSLGRPSERSPGRSC</sequence>
<dbReference type="PANTHER" id="PTHR33121">
    <property type="entry name" value="CYCLIC DI-GMP PHOSPHODIESTERASE PDEF"/>
    <property type="match status" value="1"/>
</dbReference>
<dbReference type="EMBL" id="JBHLVZ010000025">
    <property type="protein sequence ID" value="MFC0386260.1"/>
    <property type="molecule type" value="Genomic_DNA"/>
</dbReference>
<dbReference type="SUPFAM" id="SSF141868">
    <property type="entry name" value="EAL domain-like"/>
    <property type="match status" value="1"/>
</dbReference>
<proteinExistence type="predicted"/>
<reference evidence="2 3" key="1">
    <citation type="submission" date="2024-09" db="EMBL/GenBank/DDBJ databases">
        <authorList>
            <person name="Sun Q."/>
            <person name="Mori K."/>
        </authorList>
    </citation>
    <scope>NUCLEOTIDE SEQUENCE [LARGE SCALE GENOMIC DNA]</scope>
    <source>
        <strain evidence="2 3">CCM 7468</strain>
    </source>
</reference>
<evidence type="ECO:0000313" key="3">
    <source>
        <dbReference type="Proteomes" id="UP001589789"/>
    </source>
</evidence>
<feature type="domain" description="EAL" evidence="1">
    <location>
        <begin position="124"/>
        <end position="379"/>
    </location>
</feature>
<dbReference type="PANTHER" id="PTHR33121:SF79">
    <property type="entry name" value="CYCLIC DI-GMP PHOSPHODIESTERASE PDED-RELATED"/>
    <property type="match status" value="1"/>
</dbReference>
<accession>A0ABV6IU43</accession>
<dbReference type="Pfam" id="PF00563">
    <property type="entry name" value="EAL"/>
    <property type="match status" value="1"/>
</dbReference>
<dbReference type="Gene3D" id="3.20.20.450">
    <property type="entry name" value="EAL domain"/>
    <property type="match status" value="1"/>
</dbReference>
<dbReference type="InterPro" id="IPR035919">
    <property type="entry name" value="EAL_sf"/>
</dbReference>
<protein>
    <submittedName>
        <fullName evidence="2">EAL domain-containing protein</fullName>
    </submittedName>
</protein>
<comment type="caution">
    <text evidence="2">The sequence shown here is derived from an EMBL/GenBank/DDBJ whole genome shotgun (WGS) entry which is preliminary data.</text>
</comment>
<dbReference type="Proteomes" id="UP001589789">
    <property type="component" value="Unassembled WGS sequence"/>
</dbReference>
<dbReference type="PROSITE" id="PS50883">
    <property type="entry name" value="EAL"/>
    <property type="match status" value="1"/>
</dbReference>
<organism evidence="2 3">
    <name type="scientific">Muricoccus vinaceus</name>
    <dbReference type="NCBI Taxonomy" id="424704"/>
    <lineage>
        <taxon>Bacteria</taxon>
        <taxon>Pseudomonadati</taxon>
        <taxon>Pseudomonadota</taxon>
        <taxon>Alphaproteobacteria</taxon>
        <taxon>Acetobacterales</taxon>
        <taxon>Roseomonadaceae</taxon>
        <taxon>Muricoccus</taxon>
    </lineage>
</organism>
<dbReference type="CDD" id="cd01948">
    <property type="entry name" value="EAL"/>
    <property type="match status" value="1"/>
</dbReference>
<evidence type="ECO:0000259" key="1">
    <source>
        <dbReference type="PROSITE" id="PS50883"/>
    </source>
</evidence>
<dbReference type="SMART" id="SM00052">
    <property type="entry name" value="EAL"/>
    <property type="match status" value="1"/>
</dbReference>
<gene>
    <name evidence="2" type="ORF">ACFFIC_11985</name>
</gene>
<evidence type="ECO:0000313" key="2">
    <source>
        <dbReference type="EMBL" id="MFC0386260.1"/>
    </source>
</evidence>